<sequence length="83" mass="9608">MIKERIRRQNQIGHSAQKQGLSSLDALIDSVDARTPLSSHNPAILAIDTKNRYGYLMNHLFIIYLRHNITTKETYKHKCLAKF</sequence>
<organism evidence="1 2">
    <name type="scientific">Heterorhabditis bacteriophora</name>
    <name type="common">Entomopathogenic nematode worm</name>
    <dbReference type="NCBI Taxonomy" id="37862"/>
    <lineage>
        <taxon>Eukaryota</taxon>
        <taxon>Metazoa</taxon>
        <taxon>Ecdysozoa</taxon>
        <taxon>Nematoda</taxon>
        <taxon>Chromadorea</taxon>
        <taxon>Rhabditida</taxon>
        <taxon>Rhabditina</taxon>
        <taxon>Rhabditomorpha</taxon>
        <taxon>Strongyloidea</taxon>
        <taxon>Heterorhabditidae</taxon>
        <taxon>Heterorhabditis</taxon>
    </lineage>
</organism>
<proteinExistence type="predicted"/>
<dbReference type="AlphaFoldDB" id="A0A1I7WIB4"/>
<dbReference type="WBParaSite" id="Hba_04706">
    <property type="protein sequence ID" value="Hba_04706"/>
    <property type="gene ID" value="Hba_04706"/>
</dbReference>
<keyword evidence="1" id="KW-1185">Reference proteome</keyword>
<dbReference type="Proteomes" id="UP000095283">
    <property type="component" value="Unplaced"/>
</dbReference>
<name>A0A1I7WIB4_HETBA</name>
<evidence type="ECO:0000313" key="2">
    <source>
        <dbReference type="WBParaSite" id="Hba_04706"/>
    </source>
</evidence>
<protein>
    <submittedName>
        <fullName evidence="2">Transposase</fullName>
    </submittedName>
</protein>
<reference evidence="2" key="1">
    <citation type="submission" date="2016-11" db="UniProtKB">
        <authorList>
            <consortium name="WormBaseParasite"/>
        </authorList>
    </citation>
    <scope>IDENTIFICATION</scope>
</reference>
<evidence type="ECO:0000313" key="1">
    <source>
        <dbReference type="Proteomes" id="UP000095283"/>
    </source>
</evidence>
<accession>A0A1I7WIB4</accession>